<dbReference type="EMBL" id="AJWY01010692">
    <property type="protein sequence ID" value="EKC54839.1"/>
    <property type="molecule type" value="Genomic_DNA"/>
</dbReference>
<comment type="caution">
    <text evidence="1">The sequence shown here is derived from an EMBL/GenBank/DDBJ whole genome shotgun (WGS) entry which is preliminary data.</text>
</comment>
<name>K1SHC3_9ZZZZ</name>
<proteinExistence type="predicted"/>
<gene>
    <name evidence="1" type="ORF">LEA_15663</name>
</gene>
<sequence>MTPCGWKQAQTTGGGLLLDEVEDDFQFKGCPGLYF</sequence>
<dbReference type="AlphaFoldDB" id="K1SHC3"/>
<protein>
    <submittedName>
        <fullName evidence="1">Uncharacterized protein</fullName>
    </submittedName>
</protein>
<organism evidence="1">
    <name type="scientific">human gut metagenome</name>
    <dbReference type="NCBI Taxonomy" id="408170"/>
    <lineage>
        <taxon>unclassified sequences</taxon>
        <taxon>metagenomes</taxon>
        <taxon>organismal metagenomes</taxon>
    </lineage>
</organism>
<evidence type="ECO:0000313" key="1">
    <source>
        <dbReference type="EMBL" id="EKC54839.1"/>
    </source>
</evidence>
<reference evidence="1" key="1">
    <citation type="journal article" date="2013" name="Environ. Microbiol.">
        <title>Microbiota from the distal guts of lean and obese adolescents exhibit partial functional redundancy besides clear differences in community structure.</title>
        <authorList>
            <person name="Ferrer M."/>
            <person name="Ruiz A."/>
            <person name="Lanza F."/>
            <person name="Haange S.B."/>
            <person name="Oberbach A."/>
            <person name="Till H."/>
            <person name="Bargiela R."/>
            <person name="Campoy C."/>
            <person name="Segura M.T."/>
            <person name="Richter M."/>
            <person name="von Bergen M."/>
            <person name="Seifert J."/>
            <person name="Suarez A."/>
        </authorList>
    </citation>
    <scope>NUCLEOTIDE SEQUENCE</scope>
</reference>
<feature type="non-terminal residue" evidence="1">
    <location>
        <position position="35"/>
    </location>
</feature>
<accession>K1SHC3</accession>